<feature type="compositionally biased region" description="Polar residues" evidence="15">
    <location>
        <begin position="682"/>
        <end position="692"/>
    </location>
</feature>
<evidence type="ECO:0000256" key="12">
    <source>
        <dbReference type="ARBA" id="ARBA00038112"/>
    </source>
</evidence>
<dbReference type="GO" id="GO:0017108">
    <property type="term" value="F:5'-flap endonuclease activity"/>
    <property type="evidence" value="ECO:0007669"/>
    <property type="project" value="UniProtKB-ARBA"/>
</dbReference>
<reference evidence="17" key="2">
    <citation type="submission" date="2025-09" db="UniProtKB">
        <authorList>
            <consortium name="Ensembl"/>
        </authorList>
    </citation>
    <scope>IDENTIFICATION</scope>
</reference>
<keyword evidence="8" id="KW-0378">Hydrolase</keyword>
<dbReference type="SMART" id="SM00484">
    <property type="entry name" value="XPGI"/>
    <property type="match status" value="1"/>
</dbReference>
<dbReference type="Ensembl" id="ENSSOCT00000008451.1">
    <property type="protein sequence ID" value="ENSSOCP00000008241.1"/>
    <property type="gene ID" value="ENSSOCG00000006247.1"/>
</dbReference>
<dbReference type="InterPro" id="IPR036279">
    <property type="entry name" value="5-3_exonuclease_C_sf"/>
</dbReference>
<dbReference type="InterPro" id="IPR020604">
    <property type="entry name" value="CTF/NFI_DNA-bd-dom"/>
</dbReference>
<comment type="subcellular location">
    <subcellularLocation>
        <location evidence="2">Nucleus</location>
    </subcellularLocation>
</comment>
<dbReference type="FunFam" id="3.40.50.1010:FF:000024">
    <property type="entry name" value="flap endonuclease GEN homolog 1"/>
    <property type="match status" value="1"/>
</dbReference>
<dbReference type="SMART" id="SM00485">
    <property type="entry name" value="XPGN"/>
    <property type="match status" value="1"/>
</dbReference>
<dbReference type="PANTHER" id="PTHR11081">
    <property type="entry name" value="FLAP ENDONUCLEASE FAMILY MEMBER"/>
    <property type="match status" value="1"/>
</dbReference>
<dbReference type="Pfam" id="PF00752">
    <property type="entry name" value="XPG_N"/>
    <property type="match status" value="1"/>
</dbReference>
<accession>A0A8D0EXL6</accession>
<dbReference type="PANTHER" id="PTHR11081:SF70">
    <property type="entry name" value="FLAP ENDONUCLEASE GEN HOMOLOG 1"/>
    <property type="match status" value="1"/>
</dbReference>
<evidence type="ECO:0000256" key="10">
    <source>
        <dbReference type="ARBA" id="ARBA00023204"/>
    </source>
</evidence>
<evidence type="ECO:0000256" key="15">
    <source>
        <dbReference type="SAM" id="MobiDB-lite"/>
    </source>
</evidence>
<evidence type="ECO:0000313" key="17">
    <source>
        <dbReference type="Ensembl" id="ENSSOCP00000008241.1"/>
    </source>
</evidence>
<evidence type="ECO:0000256" key="2">
    <source>
        <dbReference type="ARBA" id="ARBA00004123"/>
    </source>
</evidence>
<name>A0A8D0EXL6_STROC</name>
<dbReference type="Pfam" id="PF00867">
    <property type="entry name" value="XPG_I"/>
    <property type="match status" value="1"/>
</dbReference>
<feature type="region of interest" description="Disordered" evidence="15">
    <location>
        <begin position="666"/>
        <end position="705"/>
    </location>
</feature>
<dbReference type="GO" id="GO:0006281">
    <property type="term" value="P:DNA repair"/>
    <property type="evidence" value="ECO:0007669"/>
    <property type="project" value="UniProtKB-KW"/>
</dbReference>
<dbReference type="AlphaFoldDB" id="A0A8D0EXL6"/>
<evidence type="ECO:0000256" key="3">
    <source>
        <dbReference type="ARBA" id="ARBA00022553"/>
    </source>
</evidence>
<dbReference type="Gene3D" id="3.40.50.1010">
    <property type="entry name" value="5'-nuclease"/>
    <property type="match status" value="1"/>
</dbReference>
<dbReference type="InterPro" id="IPR029060">
    <property type="entry name" value="PIN-like_dom_sf"/>
</dbReference>
<evidence type="ECO:0000256" key="1">
    <source>
        <dbReference type="ARBA" id="ARBA00001946"/>
    </source>
</evidence>
<dbReference type="GO" id="GO:0000400">
    <property type="term" value="F:four-way junction DNA binding"/>
    <property type="evidence" value="ECO:0007669"/>
    <property type="project" value="UniProtKB-ARBA"/>
</dbReference>
<dbReference type="GO" id="GO:0005634">
    <property type="term" value="C:nucleus"/>
    <property type="evidence" value="ECO:0007669"/>
    <property type="project" value="UniProtKB-SubCell"/>
</dbReference>
<dbReference type="InterPro" id="IPR008918">
    <property type="entry name" value="HhH2"/>
</dbReference>
<comment type="cofactor">
    <cofactor evidence="1">
        <name>Mg(2+)</name>
        <dbReference type="ChEBI" id="CHEBI:18420"/>
    </cofactor>
</comment>
<keyword evidence="4" id="KW-0540">Nuclease</keyword>
<keyword evidence="11" id="KW-0539">Nucleus</keyword>
<evidence type="ECO:0000256" key="7">
    <source>
        <dbReference type="ARBA" id="ARBA00022763"/>
    </source>
</evidence>
<dbReference type="InterPro" id="IPR006086">
    <property type="entry name" value="XPG-I_dom"/>
</dbReference>
<evidence type="ECO:0000256" key="8">
    <source>
        <dbReference type="ARBA" id="ARBA00022801"/>
    </source>
</evidence>
<reference evidence="17" key="1">
    <citation type="submission" date="2025-08" db="UniProtKB">
        <authorList>
            <consortium name="Ensembl"/>
        </authorList>
    </citation>
    <scope>IDENTIFICATION</scope>
</reference>
<keyword evidence="9" id="KW-0460">Magnesium</keyword>
<dbReference type="Gene3D" id="1.10.150.20">
    <property type="entry name" value="5' to 3' exonuclease, C-terminal subdomain"/>
    <property type="match status" value="1"/>
</dbReference>
<comment type="subunit">
    <text evidence="13">Largely monomeric, dimerizes on the Holliday junction and the first nick occurs upon dimerization at the junction.</text>
</comment>
<dbReference type="CDD" id="cd09869">
    <property type="entry name" value="PIN_GEN1"/>
    <property type="match status" value="1"/>
</dbReference>
<dbReference type="GO" id="GO:0008821">
    <property type="term" value="F:crossover junction DNA endonuclease activity"/>
    <property type="evidence" value="ECO:0007669"/>
    <property type="project" value="UniProtKB-ARBA"/>
</dbReference>
<dbReference type="SMART" id="SM00279">
    <property type="entry name" value="HhH2"/>
    <property type="match status" value="1"/>
</dbReference>
<keyword evidence="3" id="KW-0597">Phosphoprotein</keyword>
<feature type="domain" description="CTF/NF-I" evidence="16">
    <location>
        <begin position="31"/>
        <end position="225"/>
    </location>
</feature>
<keyword evidence="10" id="KW-0234">DNA repair</keyword>
<dbReference type="InterPro" id="IPR006085">
    <property type="entry name" value="XPG_DNA_repair_N"/>
</dbReference>
<dbReference type="Pfam" id="PF18704">
    <property type="entry name" value="Chromo_2"/>
    <property type="match status" value="1"/>
</dbReference>
<protein>
    <recommendedName>
        <fullName evidence="14">Flap endonuclease GEN homolog 1</fullName>
    </recommendedName>
</protein>
<keyword evidence="18" id="KW-1185">Reference proteome</keyword>
<dbReference type="GO" id="GO:0003700">
    <property type="term" value="F:DNA-binding transcription factor activity"/>
    <property type="evidence" value="ECO:0007669"/>
    <property type="project" value="InterPro"/>
</dbReference>
<sequence length="1004" mass="112624">MGVTNLWQILEPVRQPINLSSLKGKTLAVDLSLWVCEAQTVKKMIGVVTKPHLRNLFFRFSFLTSMGIKLVFVMEGEAPRLKADTMSKRNEMRYGPSKKVGAARTGRSLFKTILKECLELLECLGVPWVQAAGEAEAMCAYLNAKGHVDGCITNDGDVFLYGAQTVYRNFAMNAKDPHLDCYTMSSVKEKLGCDRESLIGLAVLLGCDYLPKGVPGVGKEQALKLIETLRGQNLLQRFEQWKEQFQSDNTEQPLVVKRVIHCSECHHPGSHKEHEHSGCKFCESTKYCKPSDSKYCCPCEWHQLERVKRASAAEDNIRKKANSCEGFPFPEIFASEKMEWTKHYACKKLLALLTRYDMIQRKSGYTDSKQLQAIRIVKTRVKNGIPCFEIEWKKPEHYVDAEDEPVELFVVTVEEESLFRAAYPDVVALYQAEKSEVLKKKQKSKPKSLFLRNLWVLPEYKKKKQRIFLPLLSSIMFCPDQGMISFRDWFYLTILYFSTRRSELQLICHFDMHFFFPDRKNRPKEKELSNVYDEVSDLLSQINLKSGCRILPVQDSTSDIKTPPEDQIHPRSTESKDVVLAAASSIGTVQMPASAAALPLTASPYLLLQSTLADSSILPPQFTKNSGISSSSSITTGLHLSSVDWEGAFFSASSAHGGDTHDPAAGLTTCIKHSHPPGHETVGNSSEYSDAMQSDQHHSDSADDLVSDDAMGQLQKWSLSERILKKTSIPSKPLLCEDVIQLQSWKCFKQTKETLHPDKDYVSSLCQLNKLVQESKNVPSENYERESSVHIYQDQYKKADSLAEIVQKDRNISSSTSLACSGQTTEMLHLGCELLPVSQKPADVLSGCHIKKPCVRTTWKTSSKKSVCQKRCSSSEDSDDGNMNKNLIYEQQKRQLNPGQFKKSFTKKRSNIVSGKRTNSDSALIIKGKKKTTDLKKAGNSFSLQVSPKLSSVGEVNCSQSPEELFERSASGPTWQARSAPLTSACAESPLPLSERLKGRIKIN</sequence>
<dbReference type="FunFam" id="1.10.150.20:FF:000030">
    <property type="entry name" value="Flap endonuclease GEN-like 1"/>
    <property type="match status" value="1"/>
</dbReference>
<dbReference type="PROSITE" id="PS51080">
    <property type="entry name" value="CTF_NFI_2"/>
    <property type="match status" value="1"/>
</dbReference>
<comment type="similarity">
    <text evidence="12">Belongs to the XPG/RAD2 endonuclease family. GEN subfamily.</text>
</comment>
<keyword evidence="6" id="KW-0255">Endonuclease</keyword>
<dbReference type="PRINTS" id="PR00853">
    <property type="entry name" value="XPGRADSUPER"/>
</dbReference>
<evidence type="ECO:0000259" key="16">
    <source>
        <dbReference type="PROSITE" id="PS51080"/>
    </source>
</evidence>
<dbReference type="Proteomes" id="UP000694551">
    <property type="component" value="Unplaced"/>
</dbReference>
<dbReference type="SUPFAM" id="SSF47807">
    <property type="entry name" value="5' to 3' exonuclease, C-terminal subdomain"/>
    <property type="match status" value="1"/>
</dbReference>
<keyword evidence="5" id="KW-0479">Metal-binding</keyword>
<dbReference type="InterPro" id="IPR041012">
    <property type="entry name" value="GEN_chromo"/>
</dbReference>
<dbReference type="GO" id="GO:0046872">
    <property type="term" value="F:metal ion binding"/>
    <property type="evidence" value="ECO:0007669"/>
    <property type="project" value="UniProtKB-KW"/>
</dbReference>
<evidence type="ECO:0000256" key="9">
    <source>
        <dbReference type="ARBA" id="ARBA00022842"/>
    </source>
</evidence>
<evidence type="ECO:0000256" key="4">
    <source>
        <dbReference type="ARBA" id="ARBA00022722"/>
    </source>
</evidence>
<organism evidence="17 18">
    <name type="scientific">Strix occidentalis caurina</name>
    <name type="common">northern spotted owl</name>
    <dbReference type="NCBI Taxonomy" id="311401"/>
    <lineage>
        <taxon>Eukaryota</taxon>
        <taxon>Metazoa</taxon>
        <taxon>Chordata</taxon>
        <taxon>Craniata</taxon>
        <taxon>Vertebrata</taxon>
        <taxon>Euteleostomi</taxon>
        <taxon>Archelosauria</taxon>
        <taxon>Archosauria</taxon>
        <taxon>Dinosauria</taxon>
        <taxon>Saurischia</taxon>
        <taxon>Theropoda</taxon>
        <taxon>Coelurosauria</taxon>
        <taxon>Aves</taxon>
        <taxon>Neognathae</taxon>
        <taxon>Neoaves</taxon>
        <taxon>Telluraves</taxon>
        <taxon>Strigiformes</taxon>
        <taxon>Strigidae</taxon>
        <taxon>Strix</taxon>
    </lineage>
</organism>
<evidence type="ECO:0000256" key="11">
    <source>
        <dbReference type="ARBA" id="ARBA00023242"/>
    </source>
</evidence>
<evidence type="ECO:0000313" key="18">
    <source>
        <dbReference type="Proteomes" id="UP000694551"/>
    </source>
</evidence>
<evidence type="ECO:0000256" key="13">
    <source>
        <dbReference type="ARBA" id="ARBA00063132"/>
    </source>
</evidence>
<dbReference type="InterPro" id="IPR006084">
    <property type="entry name" value="XPG/Rad2"/>
</dbReference>
<dbReference type="SUPFAM" id="SSF88723">
    <property type="entry name" value="PIN domain-like"/>
    <property type="match status" value="1"/>
</dbReference>
<proteinExistence type="inferred from homology"/>
<evidence type="ECO:0000256" key="6">
    <source>
        <dbReference type="ARBA" id="ARBA00022759"/>
    </source>
</evidence>
<keyword evidence="7" id="KW-0227">DNA damage</keyword>
<evidence type="ECO:0000256" key="5">
    <source>
        <dbReference type="ARBA" id="ARBA00022723"/>
    </source>
</evidence>
<evidence type="ECO:0000256" key="14">
    <source>
        <dbReference type="ARBA" id="ARBA00070188"/>
    </source>
</evidence>